<evidence type="ECO:0000256" key="2">
    <source>
        <dbReference type="ARBA" id="ARBA00022803"/>
    </source>
</evidence>
<feature type="repeat" description="TPR" evidence="3">
    <location>
        <begin position="437"/>
        <end position="470"/>
    </location>
</feature>
<gene>
    <name evidence="5" type="ORF">CK510_05875</name>
</gene>
<feature type="repeat" description="TPR" evidence="3">
    <location>
        <begin position="641"/>
        <end position="674"/>
    </location>
</feature>
<keyword evidence="2 3" id="KW-0802">TPR repeat</keyword>
<feature type="repeat" description="TPR" evidence="3">
    <location>
        <begin position="607"/>
        <end position="640"/>
    </location>
</feature>
<keyword evidence="4" id="KW-0812">Transmembrane</keyword>
<reference evidence="5 6" key="1">
    <citation type="submission" date="2017-08" db="EMBL/GenBank/DDBJ databases">
        <title>Draft genome sequence of filamentous cyanobacterium Calothrix elsteri CCALA 953.</title>
        <authorList>
            <person name="Gagunashvili A.N."/>
            <person name="Elster J."/>
            <person name="Andresson O.S."/>
        </authorList>
    </citation>
    <scope>NUCLEOTIDE SEQUENCE [LARGE SCALE GENOMIC DNA]</scope>
    <source>
        <strain evidence="5 6">CCALA 953</strain>
    </source>
</reference>
<comment type="caution">
    <text evidence="5">The sequence shown here is derived from an EMBL/GenBank/DDBJ whole genome shotgun (WGS) entry which is preliminary data.</text>
</comment>
<dbReference type="AlphaFoldDB" id="A0A2A2TMN5"/>
<name>A0A2A2TMN5_9CYAN</name>
<sequence>MWNFLQPVTKFYTAHKEFIDNLLSGGLPTVLISGIAFLWWLKWRNRQRKIPPNTFAFQVISPQSSDLKQQILGGKDNDPFADRNIRYQQRVEGRNIQKELREQLEANRWLLILGKTGIGKTREALEVAEYYNQLGWTVLFLTCGWLDIPARMPTEVGTDRKLLFVIDDLNQKMDRSSEEYSPEAEKSPVEKLYVLLQERLLDALTRYEKFCGKGEVRVIATARNEKERDFFNEISPWEQLQWEKYPKLWQKFQVCELPQPSDDAVIEVLIEKVQEAGISSGSSSYSEIARRNDSTFRNVVENLRRLKADNLPLTTNNYRDTLRDTWEGNYRKAVKRHPQAVHIYDAVDLLRQFDISLYDFTVAATARMLAGGNIWQQLRNRWQIRQAMKFLVASESILKPRDGQIEAKGYEVEKQRYIQRLLPLILKLGNQHQEKIVDSLLYFGNALVNLGRFEDAIKSYDEALKFKPDFHEACYNRGVALDNLGRYEEAIISYDEALKFKPDKDEAWNNRGFALDNLGRYEEAIVAYNKAVKLKPVFHEAWYNRGVALDNLGRYEEAIISYDEALKLKPDLHQACYNQGYAMLQLGRYQAAIAACDKALKLKPDLHQAWNNRGYALHQLRRYQEAIASYDQELKIKPDKHVAYYNKGYVLVNLGLLEEAIASYDEAIKFKPDFHQAWHNRGFALANLGRYEDAIASYDEAIKFKPDYHEAWYNRGNALDNLGRYEDAIASYDEALKIKPDKHEAWYNRGFALANLGRNEDAIVSYDEALKFKPDYHEAWYNRACTYGVLGNIDTAIENLQTAINLDAEYREMAKTDADFDSIRNDAGFQALINL</sequence>
<feature type="repeat" description="TPR" evidence="3">
    <location>
        <begin position="743"/>
        <end position="776"/>
    </location>
</feature>
<dbReference type="InterPro" id="IPR027417">
    <property type="entry name" value="P-loop_NTPase"/>
</dbReference>
<keyword evidence="1" id="KW-0677">Repeat</keyword>
<feature type="repeat" description="TPR" evidence="3">
    <location>
        <begin position="777"/>
        <end position="810"/>
    </location>
</feature>
<feature type="repeat" description="TPR" evidence="3">
    <location>
        <begin position="675"/>
        <end position="708"/>
    </location>
</feature>
<dbReference type="SUPFAM" id="SSF52540">
    <property type="entry name" value="P-loop containing nucleoside triphosphate hydrolases"/>
    <property type="match status" value="1"/>
</dbReference>
<keyword evidence="4" id="KW-0472">Membrane</keyword>
<dbReference type="EMBL" id="NTFS01000040">
    <property type="protein sequence ID" value="PAX59692.1"/>
    <property type="molecule type" value="Genomic_DNA"/>
</dbReference>
<dbReference type="OrthoDB" id="5477554at2"/>
<feature type="repeat" description="TPR" evidence="3">
    <location>
        <begin position="709"/>
        <end position="742"/>
    </location>
</feature>
<dbReference type="SUPFAM" id="SSF48439">
    <property type="entry name" value="Protein prenylyltransferase"/>
    <property type="match status" value="1"/>
</dbReference>
<evidence type="ECO:0000313" key="5">
    <source>
        <dbReference type="EMBL" id="PAX59692.1"/>
    </source>
</evidence>
<dbReference type="NCBIfam" id="NF047558">
    <property type="entry name" value="TPR_END_plus"/>
    <property type="match status" value="1"/>
</dbReference>
<dbReference type="Pfam" id="PF13181">
    <property type="entry name" value="TPR_8"/>
    <property type="match status" value="1"/>
</dbReference>
<dbReference type="SUPFAM" id="SSF48452">
    <property type="entry name" value="TPR-like"/>
    <property type="match status" value="1"/>
</dbReference>
<feature type="transmembrane region" description="Helical" evidence="4">
    <location>
        <begin position="22"/>
        <end position="41"/>
    </location>
</feature>
<dbReference type="Pfam" id="PF13432">
    <property type="entry name" value="TPR_16"/>
    <property type="match status" value="4"/>
</dbReference>
<evidence type="ECO:0000256" key="3">
    <source>
        <dbReference type="PROSITE-ProRule" id="PRU00339"/>
    </source>
</evidence>
<proteinExistence type="predicted"/>
<protein>
    <submittedName>
        <fullName evidence="5">Uncharacterized protein</fullName>
    </submittedName>
</protein>
<dbReference type="PROSITE" id="PS50293">
    <property type="entry name" value="TPR_REGION"/>
    <property type="match status" value="8"/>
</dbReference>
<dbReference type="SMART" id="SM00028">
    <property type="entry name" value="TPR"/>
    <property type="match status" value="11"/>
</dbReference>
<evidence type="ECO:0000256" key="4">
    <source>
        <dbReference type="SAM" id="Phobius"/>
    </source>
</evidence>
<keyword evidence="6" id="KW-1185">Reference proteome</keyword>
<feature type="repeat" description="TPR" evidence="3">
    <location>
        <begin position="505"/>
        <end position="538"/>
    </location>
</feature>
<dbReference type="PANTHER" id="PTHR44943">
    <property type="entry name" value="CELLULOSE SYNTHASE OPERON PROTEIN C"/>
    <property type="match status" value="1"/>
</dbReference>
<feature type="repeat" description="TPR" evidence="3">
    <location>
        <begin position="539"/>
        <end position="572"/>
    </location>
</feature>
<dbReference type="InterPro" id="IPR019734">
    <property type="entry name" value="TPR_rpt"/>
</dbReference>
<accession>A0A2A2TMN5</accession>
<dbReference type="RefSeq" id="WP_095720799.1">
    <property type="nucleotide sequence ID" value="NZ_NTFS01000040.1"/>
</dbReference>
<organism evidence="5 6">
    <name type="scientific">Brunnivagina elsteri CCALA 953</name>
    <dbReference type="NCBI Taxonomy" id="987040"/>
    <lineage>
        <taxon>Bacteria</taxon>
        <taxon>Bacillati</taxon>
        <taxon>Cyanobacteriota</taxon>
        <taxon>Cyanophyceae</taxon>
        <taxon>Nostocales</taxon>
        <taxon>Calotrichaceae</taxon>
        <taxon>Brunnivagina</taxon>
    </lineage>
</organism>
<dbReference type="Proteomes" id="UP000218238">
    <property type="component" value="Unassembled WGS sequence"/>
</dbReference>
<dbReference type="InterPro" id="IPR051685">
    <property type="entry name" value="Ycf3/AcsC/BcsC/TPR_MFPF"/>
</dbReference>
<feature type="repeat" description="TPR" evidence="3">
    <location>
        <begin position="573"/>
        <end position="606"/>
    </location>
</feature>
<dbReference type="PROSITE" id="PS50005">
    <property type="entry name" value="TPR"/>
    <property type="match status" value="11"/>
</dbReference>
<evidence type="ECO:0000313" key="6">
    <source>
        <dbReference type="Proteomes" id="UP000218238"/>
    </source>
</evidence>
<dbReference type="InterPro" id="IPR011990">
    <property type="entry name" value="TPR-like_helical_dom_sf"/>
</dbReference>
<dbReference type="Pfam" id="PF00515">
    <property type="entry name" value="TPR_1"/>
    <property type="match status" value="2"/>
</dbReference>
<feature type="repeat" description="TPR" evidence="3">
    <location>
        <begin position="471"/>
        <end position="504"/>
    </location>
</feature>
<evidence type="ECO:0000256" key="1">
    <source>
        <dbReference type="ARBA" id="ARBA00022737"/>
    </source>
</evidence>
<dbReference type="PANTHER" id="PTHR44943:SF8">
    <property type="entry name" value="TPR REPEAT-CONTAINING PROTEIN MJ0263"/>
    <property type="match status" value="1"/>
</dbReference>
<dbReference type="Gene3D" id="1.25.40.10">
    <property type="entry name" value="Tetratricopeptide repeat domain"/>
    <property type="match status" value="5"/>
</dbReference>
<keyword evidence="4" id="KW-1133">Transmembrane helix</keyword>